<keyword evidence="1" id="KW-0472">Membrane</keyword>
<keyword evidence="1" id="KW-1133">Transmembrane helix</keyword>
<accession>A0A6B0U6R2</accession>
<organism evidence="2">
    <name type="scientific">Ixodes ricinus</name>
    <name type="common">Common tick</name>
    <name type="synonym">Acarus ricinus</name>
    <dbReference type="NCBI Taxonomy" id="34613"/>
    <lineage>
        <taxon>Eukaryota</taxon>
        <taxon>Metazoa</taxon>
        <taxon>Ecdysozoa</taxon>
        <taxon>Arthropoda</taxon>
        <taxon>Chelicerata</taxon>
        <taxon>Arachnida</taxon>
        <taxon>Acari</taxon>
        <taxon>Parasitiformes</taxon>
        <taxon>Ixodida</taxon>
        <taxon>Ixodoidea</taxon>
        <taxon>Ixodidae</taxon>
        <taxon>Ixodinae</taxon>
        <taxon>Ixodes</taxon>
    </lineage>
</organism>
<dbReference type="AlphaFoldDB" id="A0A6B0U6R2"/>
<sequence>MQISGLQRVLVAFLHALVARARSRFTRCRSLIEGRKLALEAGQLKDLPAVLILSVIIAMLLGIYISGRGRGYGGIAKEIYS</sequence>
<evidence type="ECO:0000313" key="2">
    <source>
        <dbReference type="EMBL" id="MXU84514.1"/>
    </source>
</evidence>
<protein>
    <submittedName>
        <fullName evidence="2">Uncharacterized protein</fullName>
    </submittedName>
</protein>
<proteinExistence type="predicted"/>
<keyword evidence="1" id="KW-0812">Transmembrane</keyword>
<feature type="transmembrane region" description="Helical" evidence="1">
    <location>
        <begin position="47"/>
        <end position="67"/>
    </location>
</feature>
<evidence type="ECO:0000256" key="1">
    <source>
        <dbReference type="SAM" id="Phobius"/>
    </source>
</evidence>
<name>A0A6B0U6R2_IXORI</name>
<reference evidence="2" key="1">
    <citation type="submission" date="2019-12" db="EMBL/GenBank/DDBJ databases">
        <title>An insight into the sialome of adult female Ixodes ricinus ticks feeding for 6 days.</title>
        <authorList>
            <person name="Perner J."/>
            <person name="Ribeiro J.M.C."/>
        </authorList>
    </citation>
    <scope>NUCLEOTIDE SEQUENCE</scope>
    <source>
        <strain evidence="2">Semi-engorged</strain>
        <tissue evidence="2">Salivary glands</tissue>
    </source>
</reference>
<dbReference type="EMBL" id="GIFC01002431">
    <property type="protein sequence ID" value="MXU84514.1"/>
    <property type="molecule type" value="Transcribed_RNA"/>
</dbReference>